<accession>A0A7J4MUA7</accession>
<dbReference type="EMBL" id="DUHT01000003">
    <property type="protein sequence ID" value="HIH64032.1"/>
    <property type="molecule type" value="Genomic_DNA"/>
</dbReference>
<comment type="caution">
    <text evidence="5">The sequence shown here is derived from an EMBL/GenBank/DDBJ whole genome shotgun (WGS) entry which is preliminary data.</text>
</comment>
<dbReference type="SUPFAM" id="SSF54814">
    <property type="entry name" value="Prokaryotic type KH domain (KH-domain type II)"/>
    <property type="match status" value="1"/>
</dbReference>
<sequence>MKIVPDTSVIVDGRITGIVQEDEFRGSEVIVPEAVVSELEYQANRGRETGFNGLEELKNLQELHRENIISLVFVGRRPTLDEISLARGGEIDSMIRETAREYDALLITSDRVQAEVGKAQGLDVFYIKPEVLGYEELEISRYFDEYTMSVHLKENVVPMAKKGRPGDIKLVKIGDRPLKHSDINRMAREIVERAKSDFKSFIEIEMEGATVVQFREYRISIARPPFSEAFEITAVRPVARVSLEDYKLSDRLIERLRDTAKGVLIAGSPGAGKSTFAQAVAEFYSREMKAIVKTMESPRDLQVGDEITQYAPIERDMQKTADILLLVRPDYTIYDELRKTRDFRIFADMRLAGVGMVGVVHATRPIDAIQRILGRVELGVIPSVVDTTVFIEDGEVKAVYDVSLTVKVPTGMQEADLARPVIEIRDLESGELMHEIYTYGEQTIVMDVAAASTRTRKPSAHRIAEREIEREFKKRIPGARIKVELESDERARVWIEEKYIPQIIGKKGRTIDEIEKNIGISIGIEPLESREIDERVEVPVELAGNYVVLNFGKDAVGVSFDILVDDEYLFTATVGKKGTIKIRRDIELADIIMEAMKKGIPIRARVRPEA</sequence>
<dbReference type="InterPro" id="IPR029060">
    <property type="entry name" value="PIN-like_dom_sf"/>
</dbReference>
<dbReference type="SMART" id="SM00322">
    <property type="entry name" value="KH"/>
    <property type="match status" value="1"/>
</dbReference>
<dbReference type="SUPFAM" id="SSF88723">
    <property type="entry name" value="PIN domain-like"/>
    <property type="match status" value="1"/>
</dbReference>
<organism evidence="5 6">
    <name type="scientific">Methanothermobacter thermautotrophicus</name>
    <name type="common">Methanobacterium thermoformicicum</name>
    <dbReference type="NCBI Taxonomy" id="145262"/>
    <lineage>
        <taxon>Archaea</taxon>
        <taxon>Methanobacteriati</taxon>
        <taxon>Methanobacteriota</taxon>
        <taxon>Methanomada group</taxon>
        <taxon>Methanobacteria</taxon>
        <taxon>Methanobacteriales</taxon>
        <taxon>Methanobacteriaceae</taxon>
        <taxon>Methanothermobacter</taxon>
    </lineage>
</organism>
<evidence type="ECO:0000313" key="6">
    <source>
        <dbReference type="Proteomes" id="UP000538031"/>
    </source>
</evidence>
<evidence type="ECO:0000259" key="4">
    <source>
        <dbReference type="SMART" id="SM00670"/>
    </source>
</evidence>
<dbReference type="PROSITE" id="PS50084">
    <property type="entry name" value="KH_TYPE_1"/>
    <property type="match status" value="1"/>
</dbReference>
<dbReference type="InterPro" id="IPR036612">
    <property type="entry name" value="KH_dom_type_1_sf"/>
</dbReference>
<proteinExistence type="inferred from homology"/>
<dbReference type="InterPro" id="IPR027417">
    <property type="entry name" value="P-loop_NTPase"/>
</dbReference>
<reference evidence="6" key="1">
    <citation type="journal article" date="2020" name="bioRxiv">
        <title>A rank-normalized archaeal taxonomy based on genome phylogeny resolves widespread incomplete and uneven classifications.</title>
        <authorList>
            <person name="Rinke C."/>
            <person name="Chuvochina M."/>
            <person name="Mussig A.J."/>
            <person name="Chaumeil P.-A."/>
            <person name="Waite D.W."/>
            <person name="Whitman W.B."/>
            <person name="Parks D.H."/>
            <person name="Hugenholtz P."/>
        </authorList>
    </citation>
    <scope>NUCLEOTIDE SEQUENCE [LARGE SCALE GENOMIC DNA]</scope>
</reference>
<dbReference type="Pfam" id="PF01850">
    <property type="entry name" value="PIN"/>
    <property type="match status" value="1"/>
</dbReference>
<dbReference type="InterPro" id="IPR052041">
    <property type="entry name" value="Nucleic_acid_metab_PIN/TRAM"/>
</dbReference>
<gene>
    <name evidence="5" type="primary">tadA</name>
    <name evidence="5" type="ORF">HA285_00240</name>
</gene>
<name>A0A7J4MUA7_METTF</name>
<evidence type="ECO:0000259" key="3">
    <source>
        <dbReference type="SMART" id="SM00322"/>
    </source>
</evidence>
<dbReference type="PANTHER" id="PTHR11603:SF147">
    <property type="entry name" value="MEMBRANE PROTEIN"/>
    <property type="match status" value="1"/>
</dbReference>
<evidence type="ECO:0000256" key="2">
    <source>
        <dbReference type="PROSITE-ProRule" id="PRU00117"/>
    </source>
</evidence>
<feature type="domain" description="K Homology" evidence="3">
    <location>
        <begin position="487"/>
        <end position="557"/>
    </location>
</feature>
<dbReference type="AlphaFoldDB" id="A0A7J4MUA7"/>
<dbReference type="Proteomes" id="UP000538031">
    <property type="component" value="Unassembled WGS sequence"/>
</dbReference>
<feature type="domain" description="PIN" evidence="4">
    <location>
        <begin position="1"/>
        <end position="115"/>
    </location>
</feature>
<comment type="similarity">
    <text evidence="1">In the N-terminal section; belongs to the PINc/VapC protein family.</text>
</comment>
<dbReference type="InterPro" id="IPR004087">
    <property type="entry name" value="KH_dom"/>
</dbReference>
<keyword evidence="2" id="KW-0694">RNA-binding</keyword>
<dbReference type="Gene3D" id="3.40.50.1010">
    <property type="entry name" value="5'-nuclease"/>
    <property type="match status" value="1"/>
</dbReference>
<dbReference type="Gene3D" id="3.30.1370.10">
    <property type="entry name" value="K Homology domain, type 1"/>
    <property type="match status" value="1"/>
</dbReference>
<evidence type="ECO:0000256" key="1">
    <source>
        <dbReference type="ARBA" id="ARBA00046345"/>
    </source>
</evidence>
<dbReference type="NCBIfam" id="NF010335">
    <property type="entry name" value="PRK13764.1"/>
    <property type="match status" value="1"/>
</dbReference>
<dbReference type="GO" id="GO:0003723">
    <property type="term" value="F:RNA binding"/>
    <property type="evidence" value="ECO:0007669"/>
    <property type="project" value="UniProtKB-UniRule"/>
</dbReference>
<dbReference type="PANTHER" id="PTHR11603">
    <property type="entry name" value="AAA FAMILY ATPASE"/>
    <property type="match status" value="1"/>
</dbReference>
<dbReference type="SMART" id="SM00670">
    <property type="entry name" value="PINc"/>
    <property type="match status" value="1"/>
</dbReference>
<dbReference type="CDD" id="cd09878">
    <property type="entry name" value="PIN_VapC_VirB11L-ATPase-like"/>
    <property type="match status" value="1"/>
</dbReference>
<dbReference type="InterPro" id="IPR002716">
    <property type="entry name" value="PIN_dom"/>
</dbReference>
<dbReference type="SUPFAM" id="SSF52540">
    <property type="entry name" value="P-loop containing nucleoside triphosphate hydrolases"/>
    <property type="match status" value="1"/>
</dbReference>
<protein>
    <submittedName>
        <fullName evidence="5">Flp pilus assembly complex ATPase component TadA</fullName>
    </submittedName>
</protein>
<dbReference type="Gene3D" id="3.40.50.300">
    <property type="entry name" value="P-loop containing nucleotide triphosphate hydrolases"/>
    <property type="match status" value="1"/>
</dbReference>
<evidence type="ECO:0000313" key="5">
    <source>
        <dbReference type="EMBL" id="HIH64032.1"/>
    </source>
</evidence>
<dbReference type="InterPro" id="IPR009019">
    <property type="entry name" value="KH_sf_prok-type"/>
</dbReference>